<keyword evidence="2" id="KW-0285">Flavoprotein</keyword>
<organism evidence="7 8">
    <name type="scientific">Chytriomyces confervae</name>
    <dbReference type="NCBI Taxonomy" id="246404"/>
    <lineage>
        <taxon>Eukaryota</taxon>
        <taxon>Fungi</taxon>
        <taxon>Fungi incertae sedis</taxon>
        <taxon>Chytridiomycota</taxon>
        <taxon>Chytridiomycota incertae sedis</taxon>
        <taxon>Chytridiomycetes</taxon>
        <taxon>Chytridiales</taxon>
        <taxon>Chytriomycetaceae</taxon>
        <taxon>Chytriomyces</taxon>
    </lineage>
</organism>
<evidence type="ECO:0000256" key="5">
    <source>
        <dbReference type="ARBA" id="ARBA00023033"/>
    </source>
</evidence>
<dbReference type="GO" id="GO:0004497">
    <property type="term" value="F:monooxygenase activity"/>
    <property type="evidence" value="ECO:0007669"/>
    <property type="project" value="UniProtKB-KW"/>
</dbReference>
<evidence type="ECO:0000313" key="7">
    <source>
        <dbReference type="EMBL" id="TPX73192.1"/>
    </source>
</evidence>
<dbReference type="Pfam" id="PF01494">
    <property type="entry name" value="FAD_binding_3"/>
    <property type="match status" value="1"/>
</dbReference>
<accession>A0A507FAM0</accession>
<comment type="caution">
    <text evidence="7">The sequence shown here is derived from an EMBL/GenBank/DDBJ whole genome shotgun (WGS) entry which is preliminary data.</text>
</comment>
<dbReference type="PRINTS" id="PR00420">
    <property type="entry name" value="RNGMNOXGNASE"/>
</dbReference>
<evidence type="ECO:0000259" key="6">
    <source>
        <dbReference type="Pfam" id="PF01494"/>
    </source>
</evidence>
<evidence type="ECO:0000313" key="8">
    <source>
        <dbReference type="Proteomes" id="UP000320333"/>
    </source>
</evidence>
<keyword evidence="3" id="KW-0274">FAD</keyword>
<keyword evidence="5" id="KW-0503">Monooxygenase</keyword>
<keyword evidence="4" id="KW-0560">Oxidoreductase</keyword>
<evidence type="ECO:0000256" key="3">
    <source>
        <dbReference type="ARBA" id="ARBA00022827"/>
    </source>
</evidence>
<proteinExistence type="inferred from homology"/>
<evidence type="ECO:0000256" key="1">
    <source>
        <dbReference type="ARBA" id="ARBA00007992"/>
    </source>
</evidence>
<gene>
    <name evidence="7" type="ORF">CcCBS67573_g05535</name>
</gene>
<protein>
    <recommendedName>
        <fullName evidence="6">FAD-binding domain-containing protein</fullName>
    </recommendedName>
</protein>
<evidence type="ECO:0000256" key="2">
    <source>
        <dbReference type="ARBA" id="ARBA00022630"/>
    </source>
</evidence>
<dbReference type="OrthoDB" id="2111603at2759"/>
<dbReference type="SUPFAM" id="SSF51905">
    <property type="entry name" value="FAD/NAD(P)-binding domain"/>
    <property type="match status" value="1"/>
</dbReference>
<keyword evidence="8" id="KW-1185">Reference proteome</keyword>
<dbReference type="InterPro" id="IPR050493">
    <property type="entry name" value="FAD-dep_Monooxygenase_BioMet"/>
</dbReference>
<comment type="similarity">
    <text evidence="1">Belongs to the paxM FAD-dependent monooxygenase family.</text>
</comment>
<dbReference type="InterPro" id="IPR002938">
    <property type="entry name" value="FAD-bd"/>
</dbReference>
<name>A0A507FAM0_9FUNG</name>
<feature type="domain" description="FAD-binding" evidence="6">
    <location>
        <begin position="2"/>
        <end position="376"/>
    </location>
</feature>
<dbReference type="InterPro" id="IPR036188">
    <property type="entry name" value="FAD/NAD-bd_sf"/>
</dbReference>
<dbReference type="PANTHER" id="PTHR13789:SF309">
    <property type="entry name" value="PUTATIVE (AFU_ORTHOLOGUE AFUA_6G14510)-RELATED"/>
    <property type="match status" value="1"/>
</dbReference>
<dbReference type="AlphaFoldDB" id="A0A507FAM0"/>
<evidence type="ECO:0000256" key="4">
    <source>
        <dbReference type="ARBA" id="ARBA00023002"/>
    </source>
</evidence>
<sequence>MEVIISGSGLVGAAMALSLHKAGIKSTLYDQIDLLEAAKAAAMTGAPVAVEFGDSGGSVMLGASALRVIKKLGLLDELLANSSPSKFTHWFKIDGTAQVVLDAVHSNSKGEPDPALHAPIQIMRSKLHSILINACSKAGIRTYMGKKLVSVDDSGFRVTAHFADGSSATGDLLIGADGIHSATRIKAFDEKLKAEFTGVLGYIGVVDLEAHNIKLHETCAFYIERNKKQLVATFKVTEKIAAINVMTFADPDPEESKEDAYRPYSDLPKHSARLADLIAGWGVPKNVEAMMRHAYRISPASIYDLPDLKTYHKGKVVLVGDAAHGMVPNAGLGLVSGLEDVGTLLELFLRFPEVKDIHKVLRIYSKLRVPQATDAAARSRAMSKQYYSSSVFGQSFSHFVLRLGIFAFNHDMVKYYDIFDCPTQVAAAVAAEGDAQ</sequence>
<dbReference type="PANTHER" id="PTHR13789">
    <property type="entry name" value="MONOOXYGENASE"/>
    <property type="match status" value="1"/>
</dbReference>
<dbReference type="EMBL" id="QEAP01000202">
    <property type="protein sequence ID" value="TPX73192.1"/>
    <property type="molecule type" value="Genomic_DNA"/>
</dbReference>
<dbReference type="Gene3D" id="3.50.50.60">
    <property type="entry name" value="FAD/NAD(P)-binding domain"/>
    <property type="match status" value="1"/>
</dbReference>
<dbReference type="STRING" id="246404.A0A507FAM0"/>
<dbReference type="Proteomes" id="UP000320333">
    <property type="component" value="Unassembled WGS sequence"/>
</dbReference>
<reference evidence="7 8" key="1">
    <citation type="journal article" date="2019" name="Sci. Rep.">
        <title>Comparative genomics of chytrid fungi reveal insights into the obligate biotrophic and pathogenic lifestyle of Synchytrium endobioticum.</title>
        <authorList>
            <person name="van de Vossenberg B.T.L.H."/>
            <person name="Warris S."/>
            <person name="Nguyen H.D.T."/>
            <person name="van Gent-Pelzer M.P.E."/>
            <person name="Joly D.L."/>
            <person name="van de Geest H.C."/>
            <person name="Bonants P.J.M."/>
            <person name="Smith D.S."/>
            <person name="Levesque C.A."/>
            <person name="van der Lee T.A.J."/>
        </authorList>
    </citation>
    <scope>NUCLEOTIDE SEQUENCE [LARGE SCALE GENOMIC DNA]</scope>
    <source>
        <strain evidence="7 8">CBS 675.73</strain>
    </source>
</reference>
<dbReference type="GO" id="GO:0071949">
    <property type="term" value="F:FAD binding"/>
    <property type="evidence" value="ECO:0007669"/>
    <property type="project" value="InterPro"/>
</dbReference>